<dbReference type="InterPro" id="IPR001107">
    <property type="entry name" value="Band_7"/>
</dbReference>
<keyword evidence="4 6" id="KW-1133">Transmembrane helix</keyword>
<organism evidence="9">
    <name type="scientific">Cupriavidus pinatubonensis (strain JMP 134 / LMG 1197)</name>
    <name type="common">Cupriavidus necator (strain JMP 134)</name>
    <dbReference type="NCBI Taxonomy" id="264198"/>
    <lineage>
        <taxon>Bacteria</taxon>
        <taxon>Pseudomonadati</taxon>
        <taxon>Pseudomonadota</taxon>
        <taxon>Betaproteobacteria</taxon>
        <taxon>Burkholderiales</taxon>
        <taxon>Burkholderiaceae</taxon>
        <taxon>Cupriavidus</taxon>
    </lineage>
</organism>
<gene>
    <name evidence="9" type="ordered locus">Reut_A2079</name>
</gene>
<dbReference type="eggNOG" id="COG0330">
    <property type="taxonomic scope" value="Bacteria"/>
</dbReference>
<dbReference type="HOGENOM" id="CLU_039173_2_0_4"/>
<evidence type="ECO:0000256" key="5">
    <source>
        <dbReference type="ARBA" id="ARBA00023136"/>
    </source>
</evidence>
<dbReference type="InterPro" id="IPR050710">
    <property type="entry name" value="Band7/mec-2_domain"/>
</dbReference>
<keyword evidence="3 6" id="KW-0812">Transmembrane</keyword>
<proteinExistence type="inferred from homology"/>
<feature type="compositionally biased region" description="Polar residues" evidence="7">
    <location>
        <begin position="413"/>
        <end position="427"/>
    </location>
</feature>
<comment type="subcellular location">
    <subcellularLocation>
        <location evidence="1">Membrane</location>
        <topology evidence="1">Single-pass membrane protein</topology>
    </subcellularLocation>
</comment>
<feature type="compositionally biased region" description="Gly residues" evidence="7">
    <location>
        <begin position="93"/>
        <end position="109"/>
    </location>
</feature>
<feature type="region of interest" description="Disordered" evidence="7">
    <location>
        <begin position="35"/>
        <end position="109"/>
    </location>
</feature>
<feature type="region of interest" description="Disordered" evidence="7">
    <location>
        <begin position="413"/>
        <end position="457"/>
    </location>
</feature>
<dbReference type="Gene3D" id="3.30.479.30">
    <property type="entry name" value="Band 7 domain"/>
    <property type="match status" value="1"/>
</dbReference>
<accession>Q46ZJ0</accession>
<keyword evidence="5 6" id="KW-0472">Membrane</keyword>
<dbReference type="SMART" id="SM00244">
    <property type="entry name" value="PHB"/>
    <property type="match status" value="1"/>
</dbReference>
<evidence type="ECO:0000256" key="1">
    <source>
        <dbReference type="ARBA" id="ARBA00004167"/>
    </source>
</evidence>
<dbReference type="Pfam" id="PF01145">
    <property type="entry name" value="Band_7"/>
    <property type="match status" value="1"/>
</dbReference>
<dbReference type="OrthoDB" id="9779595at2"/>
<evidence type="ECO:0000313" key="9">
    <source>
        <dbReference type="EMBL" id="AAZ61443.1"/>
    </source>
</evidence>
<feature type="domain" description="Band 7" evidence="8">
    <location>
        <begin position="128"/>
        <end position="305"/>
    </location>
</feature>
<evidence type="ECO:0000256" key="2">
    <source>
        <dbReference type="ARBA" id="ARBA00006971"/>
    </source>
</evidence>
<feature type="compositionally biased region" description="Basic and acidic residues" evidence="7">
    <location>
        <begin position="37"/>
        <end position="58"/>
    </location>
</feature>
<dbReference type="Pfam" id="PF12221">
    <property type="entry name" value="HflK_N"/>
    <property type="match status" value="1"/>
</dbReference>
<dbReference type="AlphaFoldDB" id="Q46ZJ0"/>
<comment type="subunit">
    <text evidence="6">HflC and HflK may interact to form a multimeric complex.</text>
</comment>
<dbReference type="InterPro" id="IPR010201">
    <property type="entry name" value="HflK"/>
</dbReference>
<dbReference type="KEGG" id="reu:Reut_A2079"/>
<name>Q46ZJ0_CUPPJ</name>
<keyword evidence="9" id="KW-0645">Protease</keyword>
<feature type="transmembrane region" description="Helical" evidence="6">
    <location>
        <begin position="112"/>
        <end position="133"/>
    </location>
</feature>
<comment type="function">
    <text evidence="6">HflC and HflK could encode or regulate a protease.</text>
</comment>
<dbReference type="GO" id="GO:0006508">
    <property type="term" value="P:proteolysis"/>
    <property type="evidence" value="ECO:0007669"/>
    <property type="project" value="UniProtKB-KW"/>
</dbReference>
<dbReference type="STRING" id="264198.Reut_A2079"/>
<dbReference type="SUPFAM" id="SSF117892">
    <property type="entry name" value="Band 7/SPFH domain"/>
    <property type="match status" value="1"/>
</dbReference>
<evidence type="ECO:0000259" key="8">
    <source>
        <dbReference type="SMART" id="SM00244"/>
    </source>
</evidence>
<evidence type="ECO:0000256" key="4">
    <source>
        <dbReference type="ARBA" id="ARBA00022989"/>
    </source>
</evidence>
<dbReference type="PANTHER" id="PTHR43327">
    <property type="entry name" value="STOMATIN-LIKE PROTEIN 2, MITOCHONDRIAL"/>
    <property type="match status" value="1"/>
</dbReference>
<sequence length="457" mass="50334">MPQFSRNPESSLTPGGRFPLRAGWQRLRAIFSLNDPRWGRDGQDEEDKDGRANDRDGNRQQNQRPQDGPPDLDELWRDFNRRLNGLLGRKENGGGNNQGFGGPRTPGKSSGVGVGVVAAAIVGIWLASGFFMVQEGQTAVILQFGKFKYSTGPGINWRLPWPIQSAEVVNLSAVRSVEVGRSTSIKDSNLKDSSMLTQDENIIDVRFTVQYAIQDASEFLFFNKTDRGGDEELVTQAAETSVREIVGRNKMDAVLYENREQIAQGLAKSIQSILSAYKTGIRVISVNVQSVQPPEQVQAAFDDVNKASQDRERAISEGQAYANDVIPRAKGTAARLKEEAEAYRARVVAQAEGDASRFRSVQGEYAKAPQVTRDRIYIETMQQIYANSNKILVDARQGSNLLYLPLDKLMAQSQADGRGAQTPSQPASGAGTPAPTQDSPGDNRSRESLRNRDRDSR</sequence>
<dbReference type="CDD" id="cd03404">
    <property type="entry name" value="SPFH_HflK"/>
    <property type="match status" value="1"/>
</dbReference>
<feature type="compositionally biased region" description="Basic and acidic residues" evidence="7">
    <location>
        <begin position="441"/>
        <end position="457"/>
    </location>
</feature>
<dbReference type="PANTHER" id="PTHR43327:SF2">
    <property type="entry name" value="MODULATOR OF FTSH PROTEASE HFLK"/>
    <property type="match status" value="1"/>
</dbReference>
<dbReference type="InterPro" id="IPR036013">
    <property type="entry name" value="Band_7/SPFH_dom_sf"/>
</dbReference>
<evidence type="ECO:0000256" key="6">
    <source>
        <dbReference type="RuleBase" id="RU364113"/>
    </source>
</evidence>
<dbReference type="GO" id="GO:0016020">
    <property type="term" value="C:membrane"/>
    <property type="evidence" value="ECO:0007669"/>
    <property type="project" value="UniProtKB-SubCell"/>
</dbReference>
<keyword evidence="9" id="KW-0378">Hydrolase</keyword>
<dbReference type="NCBIfam" id="TIGR01933">
    <property type="entry name" value="hflK"/>
    <property type="match status" value="1"/>
</dbReference>
<dbReference type="EMBL" id="CP000090">
    <property type="protein sequence ID" value="AAZ61443.1"/>
    <property type="molecule type" value="Genomic_DNA"/>
</dbReference>
<reference evidence="9" key="1">
    <citation type="submission" date="2005-08" db="EMBL/GenBank/DDBJ databases">
        <title>Complete sequence of Chromosome1 of Ralstonia eutropha JMP134.</title>
        <authorList>
            <person name="Copeland A."/>
            <person name="Lucas S."/>
            <person name="Lapidus A."/>
            <person name="Barry K."/>
            <person name="Detter J.C."/>
            <person name="Glavina T."/>
            <person name="Hammon N."/>
            <person name="Israni S."/>
            <person name="Pitluck S."/>
            <person name="Goltsman E."/>
            <person name="Martinez M."/>
            <person name="Schmutz J."/>
            <person name="Larimer F."/>
            <person name="Land M."/>
            <person name="Lykidis A."/>
            <person name="Richardson P."/>
        </authorList>
    </citation>
    <scope>NUCLEOTIDE SEQUENCE</scope>
    <source>
        <strain evidence="9">JMP134</strain>
    </source>
</reference>
<dbReference type="GO" id="GO:0008233">
    <property type="term" value="F:peptidase activity"/>
    <property type="evidence" value="ECO:0007669"/>
    <property type="project" value="UniProtKB-KW"/>
</dbReference>
<comment type="similarity">
    <text evidence="2 6">Belongs to the band 7/mec-2 family. HflK subfamily.</text>
</comment>
<dbReference type="InterPro" id="IPR020980">
    <property type="entry name" value="Membrane_HflK_N"/>
</dbReference>
<evidence type="ECO:0000256" key="3">
    <source>
        <dbReference type="ARBA" id="ARBA00022692"/>
    </source>
</evidence>
<evidence type="ECO:0000256" key="7">
    <source>
        <dbReference type="SAM" id="MobiDB-lite"/>
    </source>
</evidence>
<protein>
    <recommendedName>
        <fullName evidence="6">Protein HflK</fullName>
    </recommendedName>
</protein>